<dbReference type="Pfam" id="PF01257">
    <property type="entry name" value="2Fe-2S_thioredx"/>
    <property type="match status" value="1"/>
</dbReference>
<reference evidence="3" key="1">
    <citation type="submission" date="2016-11" db="EMBL/GenBank/DDBJ databases">
        <authorList>
            <person name="Varghese N."/>
            <person name="Submissions S."/>
        </authorList>
    </citation>
    <scope>NUCLEOTIDE SEQUENCE [LARGE SCALE GENOMIC DNA]</scope>
    <source>
        <strain evidence="3">DSM 12906</strain>
    </source>
</reference>
<dbReference type="InterPro" id="IPR036249">
    <property type="entry name" value="Thioredoxin-like_sf"/>
</dbReference>
<protein>
    <submittedName>
        <fullName evidence="2">(2Fe-2S) ferredoxin</fullName>
    </submittedName>
</protein>
<dbReference type="EMBL" id="FQZG01000036">
    <property type="protein sequence ID" value="SHJ28133.1"/>
    <property type="molecule type" value="Genomic_DNA"/>
</dbReference>
<feature type="region of interest" description="Disordered" evidence="1">
    <location>
        <begin position="225"/>
        <end position="258"/>
    </location>
</feature>
<dbReference type="AlphaFoldDB" id="A0A1M6I0X9"/>
<dbReference type="STRING" id="1123357.SAMN02745244_02139"/>
<dbReference type="SUPFAM" id="SSF52833">
    <property type="entry name" value="Thioredoxin-like"/>
    <property type="match status" value="1"/>
</dbReference>
<dbReference type="Proteomes" id="UP000184512">
    <property type="component" value="Unassembled WGS sequence"/>
</dbReference>
<keyword evidence="3" id="KW-1185">Reference proteome</keyword>
<evidence type="ECO:0000256" key="1">
    <source>
        <dbReference type="SAM" id="MobiDB-lite"/>
    </source>
</evidence>
<dbReference type="RefSeq" id="WP_073188047.1">
    <property type="nucleotide sequence ID" value="NZ_FQZG01000036.1"/>
</dbReference>
<gene>
    <name evidence="2" type="ORF">SAMN02745244_02139</name>
</gene>
<dbReference type="OrthoDB" id="9800597at2"/>
<name>A0A1M6I0X9_9ACTN</name>
<organism evidence="2 3">
    <name type="scientific">Tessaracoccus bendigoensis DSM 12906</name>
    <dbReference type="NCBI Taxonomy" id="1123357"/>
    <lineage>
        <taxon>Bacteria</taxon>
        <taxon>Bacillati</taxon>
        <taxon>Actinomycetota</taxon>
        <taxon>Actinomycetes</taxon>
        <taxon>Propionibacteriales</taxon>
        <taxon>Propionibacteriaceae</taxon>
        <taxon>Tessaracoccus</taxon>
    </lineage>
</organism>
<accession>A0A1M6I0X9</accession>
<evidence type="ECO:0000313" key="3">
    <source>
        <dbReference type="Proteomes" id="UP000184512"/>
    </source>
</evidence>
<dbReference type="Gene3D" id="3.40.30.10">
    <property type="entry name" value="Glutaredoxin"/>
    <property type="match status" value="1"/>
</dbReference>
<dbReference type="CDD" id="cd02980">
    <property type="entry name" value="TRX_Fd_family"/>
    <property type="match status" value="1"/>
</dbReference>
<proteinExistence type="predicted"/>
<sequence>MTTVPTLLVLLGAATADELVRLQSLVQARESTTLCFLQRGEPSLVKELNRLAGDGEPEVKVVPVHAGRSATGRSWAFRVAGYWLRTWGAEMDLRMARSELKAPFQDLDDFLAAAAWQRVCGRDGGLTSPSWDEVPGYRHQVLVCQGPRCLARGAGEVTTALQRLLAERGLGDDEVLLTATGCQFPCNQAPLVTVQPDDIWYGNLDDEGVAALVAEHLCRAEPPAQGRSVQYRLRRSRGTGEPTKSSPPAGGAVRRPPS</sequence>
<evidence type="ECO:0000313" key="2">
    <source>
        <dbReference type="EMBL" id="SHJ28133.1"/>
    </source>
</evidence>